<evidence type="ECO:0000256" key="5">
    <source>
        <dbReference type="RuleBase" id="RU000383"/>
    </source>
</evidence>
<comment type="similarity">
    <text evidence="5">Belongs to the cyclin family.</text>
</comment>
<dbReference type="Pfam" id="PF00134">
    <property type="entry name" value="Cyclin_N"/>
    <property type="match status" value="1"/>
</dbReference>
<dbReference type="GO" id="GO:0005840">
    <property type="term" value="C:ribosome"/>
    <property type="evidence" value="ECO:0007669"/>
    <property type="project" value="UniProtKB-KW"/>
</dbReference>
<comment type="similarity">
    <text evidence="1">Belongs to the eukaryotic ribosomal protein eL36 family.</text>
</comment>
<dbReference type="InterPro" id="IPR038097">
    <property type="entry name" value="Ribosomal_eL36_sf"/>
</dbReference>
<organism evidence="8 9">
    <name type="scientific">Gossypium anomalum</name>
    <dbReference type="NCBI Taxonomy" id="47600"/>
    <lineage>
        <taxon>Eukaryota</taxon>
        <taxon>Viridiplantae</taxon>
        <taxon>Streptophyta</taxon>
        <taxon>Embryophyta</taxon>
        <taxon>Tracheophyta</taxon>
        <taxon>Spermatophyta</taxon>
        <taxon>Magnoliopsida</taxon>
        <taxon>eudicotyledons</taxon>
        <taxon>Gunneridae</taxon>
        <taxon>Pentapetalae</taxon>
        <taxon>rosids</taxon>
        <taxon>malvids</taxon>
        <taxon>Malvales</taxon>
        <taxon>Malvaceae</taxon>
        <taxon>Malvoideae</taxon>
        <taxon>Gossypium</taxon>
    </lineage>
</organism>
<keyword evidence="9" id="KW-1185">Reference proteome</keyword>
<dbReference type="SUPFAM" id="SSF47954">
    <property type="entry name" value="Cyclin-like"/>
    <property type="match status" value="2"/>
</dbReference>
<accession>A0A8J6D270</accession>
<evidence type="ECO:0000256" key="1">
    <source>
        <dbReference type="ARBA" id="ARBA00006509"/>
    </source>
</evidence>
<evidence type="ECO:0000313" key="9">
    <source>
        <dbReference type="Proteomes" id="UP000701853"/>
    </source>
</evidence>
<keyword evidence="4" id="KW-0687">Ribonucleoprotein</keyword>
<gene>
    <name evidence="8" type="ORF">CXB51_013953</name>
</gene>
<dbReference type="Gene3D" id="1.10.472.10">
    <property type="entry name" value="Cyclin-like"/>
    <property type="match status" value="2"/>
</dbReference>
<dbReference type="InterPro" id="IPR000509">
    <property type="entry name" value="Ribosomal_eL36"/>
</dbReference>
<protein>
    <recommendedName>
        <fullName evidence="10">60S ribosomal protein L36</fullName>
    </recommendedName>
</protein>
<evidence type="ECO:0008006" key="10">
    <source>
        <dbReference type="Google" id="ProtNLM"/>
    </source>
</evidence>
<sequence>MAIHQNEQQQEDEEFLLFFAKETEQQPPCFYVGTHESLATGRREVVEWMLKVSAINKFTTLTAVLSTNYLDSFKEKPWMVQLLAITCLSLAAKVEETQHVPLLQVDTNYVFEAKTIRGMELLVLSTLKWKMYPVTPFSSLDRIIRRLGSKTHLQCEFLKRCECLLLCVISNSRSTHYLPSVLATAIMMHALDKIDFNLIDHQNRLMSVFKISEEKVNYCFKLILDVSTSLQPQNACKRKVEESLPPKQHLPFKKRHVVTKKELASHPSNRKGKTSKRVHFVRSLIREVAGFAPYEKRIIKLLKVGKEKRALKVAKRKLGTHKRAKKKREEMFSVLRKMRSAGGGEKKKMYDFWVKYQPYYNDHGKVCQEKKKKKYVSFLES</sequence>
<feature type="domain" description="Cyclin-like" evidence="6">
    <location>
        <begin position="47"/>
        <end position="125"/>
    </location>
</feature>
<evidence type="ECO:0000259" key="6">
    <source>
        <dbReference type="SMART" id="SM00385"/>
    </source>
</evidence>
<dbReference type="InterPro" id="IPR004367">
    <property type="entry name" value="Cyclin_C-dom"/>
</dbReference>
<feature type="domain" description="Cyclin C-terminal" evidence="7">
    <location>
        <begin position="134"/>
        <end position="252"/>
    </location>
</feature>
<dbReference type="Proteomes" id="UP000701853">
    <property type="component" value="Chromosome 6"/>
</dbReference>
<dbReference type="GO" id="GO:0003735">
    <property type="term" value="F:structural constituent of ribosome"/>
    <property type="evidence" value="ECO:0007669"/>
    <property type="project" value="InterPro"/>
</dbReference>
<evidence type="ECO:0000313" key="8">
    <source>
        <dbReference type="EMBL" id="KAG8490775.1"/>
    </source>
</evidence>
<dbReference type="Gene3D" id="1.10.10.1760">
    <property type="entry name" value="60S ribosomal protein L36"/>
    <property type="match status" value="1"/>
</dbReference>
<dbReference type="SMART" id="SM00385">
    <property type="entry name" value="CYCLIN"/>
    <property type="match status" value="1"/>
</dbReference>
<dbReference type="GO" id="GO:1990904">
    <property type="term" value="C:ribonucleoprotein complex"/>
    <property type="evidence" value="ECO:0007669"/>
    <property type="project" value="UniProtKB-KW"/>
</dbReference>
<dbReference type="CDD" id="cd20544">
    <property type="entry name" value="CYCLIN_AtCycD-like_rpt2"/>
    <property type="match status" value="1"/>
</dbReference>
<keyword evidence="2" id="KW-0689">Ribosomal protein</keyword>
<reference evidence="8 9" key="1">
    <citation type="journal article" date="2021" name="bioRxiv">
        <title>The Gossypium anomalum genome as a resource for cotton improvement and evolutionary analysis of hybrid incompatibility.</title>
        <authorList>
            <person name="Grover C.E."/>
            <person name="Yuan D."/>
            <person name="Arick M.A."/>
            <person name="Miller E.R."/>
            <person name="Hu G."/>
            <person name="Peterson D.G."/>
            <person name="Wendel J.F."/>
            <person name="Udall J.A."/>
        </authorList>
    </citation>
    <scope>NUCLEOTIDE SEQUENCE [LARGE SCALE GENOMIC DNA]</scope>
    <source>
        <strain evidence="8">JFW-Udall</strain>
        <tissue evidence="8">Leaf</tissue>
    </source>
</reference>
<keyword evidence="3 5" id="KW-0195">Cyclin</keyword>
<dbReference type="EMBL" id="JAHUZN010000006">
    <property type="protein sequence ID" value="KAG8490775.1"/>
    <property type="molecule type" value="Genomic_DNA"/>
</dbReference>
<evidence type="ECO:0000256" key="4">
    <source>
        <dbReference type="ARBA" id="ARBA00023274"/>
    </source>
</evidence>
<dbReference type="PANTHER" id="PTHR10114">
    <property type="entry name" value="60S RIBOSOMAL PROTEIN L36"/>
    <property type="match status" value="1"/>
</dbReference>
<dbReference type="InterPro" id="IPR036915">
    <property type="entry name" value="Cyclin-like_sf"/>
</dbReference>
<evidence type="ECO:0000256" key="2">
    <source>
        <dbReference type="ARBA" id="ARBA00022980"/>
    </source>
</evidence>
<dbReference type="Pfam" id="PF01158">
    <property type="entry name" value="Ribosomal_L36e"/>
    <property type="match status" value="1"/>
</dbReference>
<evidence type="ECO:0000259" key="7">
    <source>
        <dbReference type="SMART" id="SM01332"/>
    </source>
</evidence>
<evidence type="ECO:0000256" key="3">
    <source>
        <dbReference type="ARBA" id="ARBA00023127"/>
    </source>
</evidence>
<dbReference type="InterPro" id="IPR006671">
    <property type="entry name" value="Cyclin_N"/>
</dbReference>
<dbReference type="FunFam" id="1.10.10.1760:FF:000001">
    <property type="entry name" value="60S ribosomal protein L36"/>
    <property type="match status" value="1"/>
</dbReference>
<name>A0A8J6D270_9ROSI</name>
<dbReference type="OrthoDB" id="5590282at2759"/>
<dbReference type="GO" id="GO:0006412">
    <property type="term" value="P:translation"/>
    <property type="evidence" value="ECO:0007669"/>
    <property type="project" value="InterPro"/>
</dbReference>
<dbReference type="Pfam" id="PF02984">
    <property type="entry name" value="Cyclin_C"/>
    <property type="match status" value="1"/>
</dbReference>
<dbReference type="SMART" id="SM01332">
    <property type="entry name" value="Cyclin_C"/>
    <property type="match status" value="1"/>
</dbReference>
<dbReference type="InterPro" id="IPR013763">
    <property type="entry name" value="Cyclin-like_dom"/>
</dbReference>
<proteinExistence type="inferred from homology"/>
<dbReference type="AlphaFoldDB" id="A0A8J6D270"/>
<comment type="caution">
    <text evidence="8">The sequence shown here is derived from an EMBL/GenBank/DDBJ whole genome shotgun (WGS) entry which is preliminary data.</text>
</comment>